<protein>
    <submittedName>
        <fullName evidence="1">Uncharacterized protein</fullName>
    </submittedName>
</protein>
<reference evidence="1" key="2">
    <citation type="journal article" date="2015" name="Fish Shellfish Immunol.">
        <title>Early steps in the European eel (Anguilla anguilla)-Vibrio vulnificus interaction in the gills: Role of the RtxA13 toxin.</title>
        <authorList>
            <person name="Callol A."/>
            <person name="Pajuelo D."/>
            <person name="Ebbesson L."/>
            <person name="Teles M."/>
            <person name="MacKenzie S."/>
            <person name="Amaro C."/>
        </authorList>
    </citation>
    <scope>NUCLEOTIDE SEQUENCE</scope>
</reference>
<reference evidence="1" key="1">
    <citation type="submission" date="2014-11" db="EMBL/GenBank/DDBJ databases">
        <authorList>
            <person name="Amaro Gonzalez C."/>
        </authorList>
    </citation>
    <scope>NUCLEOTIDE SEQUENCE</scope>
</reference>
<dbReference type="EMBL" id="GBXM01095445">
    <property type="protein sequence ID" value="JAH13132.1"/>
    <property type="molecule type" value="Transcribed_RNA"/>
</dbReference>
<evidence type="ECO:0000313" key="1">
    <source>
        <dbReference type="EMBL" id="JAH13132.1"/>
    </source>
</evidence>
<organism evidence="1">
    <name type="scientific">Anguilla anguilla</name>
    <name type="common">European freshwater eel</name>
    <name type="synonym">Muraena anguilla</name>
    <dbReference type="NCBI Taxonomy" id="7936"/>
    <lineage>
        <taxon>Eukaryota</taxon>
        <taxon>Metazoa</taxon>
        <taxon>Chordata</taxon>
        <taxon>Craniata</taxon>
        <taxon>Vertebrata</taxon>
        <taxon>Euteleostomi</taxon>
        <taxon>Actinopterygii</taxon>
        <taxon>Neopterygii</taxon>
        <taxon>Teleostei</taxon>
        <taxon>Anguilliformes</taxon>
        <taxon>Anguillidae</taxon>
        <taxon>Anguilla</taxon>
    </lineage>
</organism>
<accession>A0A0E9Q9B9</accession>
<name>A0A0E9Q9B9_ANGAN</name>
<proteinExistence type="predicted"/>
<dbReference type="AlphaFoldDB" id="A0A0E9Q9B9"/>
<sequence>MVVYPQWMSKCNIYLYFFMSDISVNLSWLTSLKDVQVTENYLVRVLAYTEMVPQRAIVSNISWFLLGSSLN</sequence>